<evidence type="ECO:0000313" key="1">
    <source>
        <dbReference type="EMBL" id="AXE17014.1"/>
    </source>
</evidence>
<keyword evidence="2" id="KW-1185">Reference proteome</keyword>
<accession>A0A344TEE3</accession>
<dbReference type="AlphaFoldDB" id="A0A344TEE3"/>
<dbReference type="InterPro" id="IPR051200">
    <property type="entry name" value="Host-pathogen_enzymatic-act"/>
</dbReference>
<dbReference type="InterPro" id="IPR015943">
    <property type="entry name" value="WD40/YVTN_repeat-like_dom_sf"/>
</dbReference>
<dbReference type="KEGG" id="run:DR864_04330"/>
<dbReference type="RefSeq" id="WP_114065800.1">
    <property type="nucleotide sequence ID" value="NZ_CP030850.1"/>
</dbReference>
<name>A0A344TEE3_9BACT</name>
<protein>
    <submittedName>
        <fullName evidence="1">DUF5074 domain-containing protein</fullName>
    </submittedName>
</protein>
<dbReference type="PROSITE" id="PS51257">
    <property type="entry name" value="PROKAR_LIPOPROTEIN"/>
    <property type="match status" value="1"/>
</dbReference>
<dbReference type="SUPFAM" id="SSF50974">
    <property type="entry name" value="Nitrous oxide reductase, N-terminal domain"/>
    <property type="match status" value="1"/>
</dbReference>
<organism evidence="1 2">
    <name type="scientific">Runella rosea</name>
    <dbReference type="NCBI Taxonomy" id="2259595"/>
    <lineage>
        <taxon>Bacteria</taxon>
        <taxon>Pseudomonadati</taxon>
        <taxon>Bacteroidota</taxon>
        <taxon>Cytophagia</taxon>
        <taxon>Cytophagales</taxon>
        <taxon>Spirosomataceae</taxon>
        <taxon>Runella</taxon>
    </lineage>
</organism>
<dbReference type="Proteomes" id="UP000251993">
    <property type="component" value="Chromosome"/>
</dbReference>
<dbReference type="InterPro" id="IPR031815">
    <property type="entry name" value="DUF5074"/>
</dbReference>
<dbReference type="Pfam" id="PF16819">
    <property type="entry name" value="DUF5074"/>
    <property type="match status" value="1"/>
</dbReference>
<gene>
    <name evidence="1" type="ORF">DR864_04330</name>
</gene>
<dbReference type="InterPro" id="IPR011045">
    <property type="entry name" value="N2O_reductase_N"/>
</dbReference>
<dbReference type="EMBL" id="CP030850">
    <property type="protein sequence ID" value="AXE17014.1"/>
    <property type="molecule type" value="Genomic_DNA"/>
</dbReference>
<dbReference type="PANTHER" id="PTHR47197">
    <property type="entry name" value="PROTEIN NIRF"/>
    <property type="match status" value="1"/>
</dbReference>
<sequence length="365" mass="39338">MNRNYLLITSLLTIGLSACNSTDPEPSQPYDNGVLIINAGNFLDNNGSISLVQRTSTTASYDIFQKENSRTLAGSLSGYAEVNEKGIILVDNSTAGKDGIEIVDARTFKSLTSIPSTEVENPRAVVKATDTKAYITCWDATGDFSNFYKNPGYVAVLDLTTNKLTKKIPVQNGAESILVIGTEAFVGNTGSGMTKITVIDIATDSVKQSIEIGRNPDLVGLDANNKLWLYAGGEMVRLNTQTKTVETRFKITSPNASKSPSSFTLSADKKTIYFTNSFYDAADGYLQKGETYSFSIDAAAVVADKPFINRLFSGGLGVDPQTGVIYAGLVPSFKQAGYVLRYQPNGTLIDSVKAEIAPSTFFFKK</sequence>
<dbReference type="PANTHER" id="PTHR47197:SF3">
    <property type="entry name" value="DIHYDRO-HEME D1 DEHYDROGENASE"/>
    <property type="match status" value="1"/>
</dbReference>
<dbReference type="Gene3D" id="2.130.10.10">
    <property type="entry name" value="YVTN repeat-like/Quinoprotein amine dehydrogenase"/>
    <property type="match status" value="1"/>
</dbReference>
<evidence type="ECO:0000313" key="2">
    <source>
        <dbReference type="Proteomes" id="UP000251993"/>
    </source>
</evidence>
<reference evidence="1 2" key="1">
    <citation type="submission" date="2018-07" db="EMBL/GenBank/DDBJ databases">
        <title>Genome sequencing of Runella.</title>
        <authorList>
            <person name="Baek M.-G."/>
            <person name="Yi H."/>
        </authorList>
    </citation>
    <scope>NUCLEOTIDE SEQUENCE [LARGE SCALE GENOMIC DNA]</scope>
    <source>
        <strain evidence="1 2">HYN0085</strain>
    </source>
</reference>
<dbReference type="OrthoDB" id="9773938at2"/>
<proteinExistence type="predicted"/>